<dbReference type="Proteomes" id="UP000184171">
    <property type="component" value="Unassembled WGS sequence"/>
</dbReference>
<dbReference type="Gene3D" id="2.20.200.10">
    <property type="entry name" value="Outer membrane efflux proteins (OEP)"/>
    <property type="match status" value="1"/>
</dbReference>
<dbReference type="RefSeq" id="WP_072908374.1">
    <property type="nucleotide sequence ID" value="NZ_FQZT01000006.1"/>
</dbReference>
<keyword evidence="2" id="KW-0472">Membrane</keyword>
<reference evidence="5 6" key="1">
    <citation type="submission" date="2016-11" db="EMBL/GenBank/DDBJ databases">
        <authorList>
            <person name="Jaros S."/>
            <person name="Januszkiewicz K."/>
            <person name="Wedrychowicz H."/>
        </authorList>
    </citation>
    <scope>NUCLEOTIDE SEQUENCE [LARGE SCALE GENOMIC DNA]</scope>
    <source>
        <strain evidence="5 6">DSM 5091</strain>
    </source>
</reference>
<dbReference type="Gene3D" id="1.20.1600.10">
    <property type="entry name" value="Outer membrane efflux proteins (OEP)"/>
    <property type="match status" value="1"/>
</dbReference>
<dbReference type="InterPro" id="IPR003423">
    <property type="entry name" value="OMP_efflux"/>
</dbReference>
<keyword evidence="2 5" id="KW-0449">Lipoprotein</keyword>
<dbReference type="PANTHER" id="PTHR30203:SF30">
    <property type="entry name" value="OUTER MEMBRANE PROTEIN-RELATED"/>
    <property type="match status" value="1"/>
</dbReference>
<protein>
    <submittedName>
        <fullName evidence="5">Efflux transporter, outer membrane factor (OMF) lipoprotein, NodT family</fullName>
    </submittedName>
</protein>
<accession>A0A1M6I174</accession>
<evidence type="ECO:0000313" key="6">
    <source>
        <dbReference type="Proteomes" id="UP000184171"/>
    </source>
</evidence>
<dbReference type="GO" id="GO:0005886">
    <property type="term" value="C:plasma membrane"/>
    <property type="evidence" value="ECO:0007669"/>
    <property type="project" value="UniProtKB-SubCell"/>
</dbReference>
<proteinExistence type="inferred from homology"/>
<dbReference type="SUPFAM" id="SSF56954">
    <property type="entry name" value="Outer membrane efflux proteins (OEP)"/>
    <property type="match status" value="1"/>
</dbReference>
<feature type="region of interest" description="Disordered" evidence="4">
    <location>
        <begin position="94"/>
        <end position="116"/>
    </location>
</feature>
<feature type="compositionally biased region" description="Pro residues" evidence="4">
    <location>
        <begin position="19"/>
        <end position="29"/>
    </location>
</feature>
<feature type="coiled-coil region" evidence="3">
    <location>
        <begin position="170"/>
        <end position="197"/>
    </location>
</feature>
<evidence type="ECO:0000256" key="2">
    <source>
        <dbReference type="RuleBase" id="RU362097"/>
    </source>
</evidence>
<dbReference type="InterPro" id="IPR010131">
    <property type="entry name" value="MdtP/NodT-like"/>
</dbReference>
<evidence type="ECO:0000256" key="4">
    <source>
        <dbReference type="SAM" id="MobiDB-lite"/>
    </source>
</evidence>
<evidence type="ECO:0000256" key="3">
    <source>
        <dbReference type="SAM" id="Coils"/>
    </source>
</evidence>
<keyword evidence="2" id="KW-0564">Palmitate</keyword>
<evidence type="ECO:0000256" key="1">
    <source>
        <dbReference type="ARBA" id="ARBA00007613"/>
    </source>
</evidence>
<gene>
    <name evidence="5" type="ORF">SAMN02745165_01965</name>
</gene>
<keyword evidence="3" id="KW-0175">Coiled coil</keyword>
<evidence type="ECO:0000313" key="5">
    <source>
        <dbReference type="EMBL" id="SHJ28150.1"/>
    </source>
</evidence>
<name>A0A1M6I174_MALRU</name>
<keyword evidence="6" id="KW-1185">Reference proteome</keyword>
<comment type="similarity">
    <text evidence="1 2">Belongs to the outer membrane factor (OMF) (TC 1.B.17) family.</text>
</comment>
<feature type="region of interest" description="Disordered" evidence="4">
    <location>
        <begin position="19"/>
        <end position="46"/>
    </location>
</feature>
<keyword evidence="2" id="KW-0812">Transmembrane</keyword>
<comment type="subcellular location">
    <subcellularLocation>
        <location evidence="2">Cell membrane</location>
        <topology evidence="2">Lipid-anchor</topology>
    </subcellularLocation>
</comment>
<organism evidence="5 6">
    <name type="scientific">Malonomonas rubra DSM 5091</name>
    <dbReference type="NCBI Taxonomy" id="1122189"/>
    <lineage>
        <taxon>Bacteria</taxon>
        <taxon>Pseudomonadati</taxon>
        <taxon>Thermodesulfobacteriota</taxon>
        <taxon>Desulfuromonadia</taxon>
        <taxon>Desulfuromonadales</taxon>
        <taxon>Geopsychrobacteraceae</taxon>
        <taxon>Malonomonas</taxon>
    </lineage>
</organism>
<keyword evidence="2" id="KW-1134">Transmembrane beta strand</keyword>
<dbReference type="STRING" id="1122189.SAMN02745165_01965"/>
<dbReference type="PANTHER" id="PTHR30203">
    <property type="entry name" value="OUTER MEMBRANE CATION EFFLUX PROTEIN"/>
    <property type="match status" value="1"/>
</dbReference>
<dbReference type="PROSITE" id="PS51257">
    <property type="entry name" value="PROKAR_LIPOPROTEIN"/>
    <property type="match status" value="1"/>
</dbReference>
<sequence length="468" mass="51444">MLIRLALISFILLTACNPLQPPKSDPPQLPEKYAAPAESTEQRPDRWWQSFNDPQLDQLQEQMLSGNLDLRQSLYRLDQLDALRRTSGAGLWPSLSANASAGRDRTPSAAGESTSSSYRGSLAASYEIDLWNRLHDKEQAAEFRRQAGEKEAESLLLSLTAQLAENYFSAGEQRAQIALLQQQIERNEKLLATATDRYRAGLASAEEIYQAQVSLVALQAQLPQLQTALVRSEQALALLLGRFSGEEVTTTATLPEPGTAGDNSLPASLLQQRPDISAAFLQLQAADHELAAALADKLPGISLSASLGRSVTRLSSGDIEGTFWSLAASLVQPLIDGGRRQAAVDQQQALRQQQATQMQQLLIKAVQDVETALVAERNSLLRYRQLQQQQHISQQTLELNQANYRSGLTSSSDLLNSELQQLNIRSQLISSQAGWLSSRISLARALGGSWMAEERKKQQNHLSAKEDK</sequence>
<dbReference type="Pfam" id="PF02321">
    <property type="entry name" value="OEP"/>
    <property type="match status" value="2"/>
</dbReference>
<dbReference type="OrthoDB" id="9770517at2"/>
<dbReference type="EMBL" id="FQZT01000006">
    <property type="protein sequence ID" value="SHJ28150.1"/>
    <property type="molecule type" value="Genomic_DNA"/>
</dbReference>
<dbReference type="AlphaFoldDB" id="A0A1M6I174"/>
<dbReference type="NCBIfam" id="TIGR01845">
    <property type="entry name" value="outer_NodT"/>
    <property type="match status" value="1"/>
</dbReference>
<dbReference type="GO" id="GO:0015562">
    <property type="term" value="F:efflux transmembrane transporter activity"/>
    <property type="evidence" value="ECO:0007669"/>
    <property type="project" value="InterPro"/>
</dbReference>